<keyword evidence="3" id="KW-0540">Nuclease</keyword>
<keyword evidence="3" id="KW-0255">Endonuclease</keyword>
<feature type="compositionally biased region" description="Acidic residues" evidence="2">
    <location>
        <begin position="40"/>
        <end position="53"/>
    </location>
</feature>
<protein>
    <submittedName>
        <fullName evidence="3">Phage-related protein, predicted endonuclease</fullName>
    </submittedName>
</protein>
<proteinExistence type="predicted"/>
<dbReference type="OrthoDB" id="1245848at2"/>
<evidence type="ECO:0000313" key="4">
    <source>
        <dbReference type="Proteomes" id="UP000199356"/>
    </source>
</evidence>
<evidence type="ECO:0000256" key="1">
    <source>
        <dbReference type="SAM" id="Coils"/>
    </source>
</evidence>
<name>A0A1I5V2T2_9RHOB</name>
<dbReference type="Proteomes" id="UP000199356">
    <property type="component" value="Unassembled WGS sequence"/>
</dbReference>
<keyword evidence="4" id="KW-1185">Reference proteome</keyword>
<gene>
    <name evidence="3" type="ORF">SAMN04488047_12629</name>
</gene>
<keyword evidence="1" id="KW-0175">Coiled coil</keyword>
<accession>A0A1I5V2T2</accession>
<dbReference type="STRING" id="441119.SAMN04488047_12629"/>
<keyword evidence="3" id="KW-0378">Hydrolase</keyword>
<feature type="coiled-coil region" evidence="1">
    <location>
        <begin position="253"/>
        <end position="287"/>
    </location>
</feature>
<feature type="region of interest" description="Disordered" evidence="2">
    <location>
        <begin position="31"/>
        <end position="55"/>
    </location>
</feature>
<feature type="coiled-coil region" evidence="1">
    <location>
        <begin position="187"/>
        <end position="214"/>
    </location>
</feature>
<dbReference type="AlphaFoldDB" id="A0A1I5V2T2"/>
<dbReference type="RefSeq" id="WP_093424989.1">
    <property type="nucleotide sequence ID" value="NZ_FOXA01000026.1"/>
</dbReference>
<dbReference type="EMBL" id="FOXA01000026">
    <property type="protein sequence ID" value="SFQ01627.1"/>
    <property type="molecule type" value="Genomic_DNA"/>
</dbReference>
<organism evidence="3 4">
    <name type="scientific">Tranquillimonas alkanivorans</name>
    <dbReference type="NCBI Taxonomy" id="441119"/>
    <lineage>
        <taxon>Bacteria</taxon>
        <taxon>Pseudomonadati</taxon>
        <taxon>Pseudomonadota</taxon>
        <taxon>Alphaproteobacteria</taxon>
        <taxon>Rhodobacterales</taxon>
        <taxon>Roseobacteraceae</taxon>
        <taxon>Tranquillimonas</taxon>
    </lineage>
</organism>
<sequence>MSRISTISAPRVTDASFEDLRDTSLSHMEVPGLFSATATPDDEDDRDLAENEAGETVSSFATPYNLWAVRTGRHTPLPRPASLWSRMKMIPIEDYAAAQGAQVRRADPLLHPSRDTMWSRPDAEISQDGRLWEPVLCLPVNSFQLDQWRDLDGCAQVSDSAFLMAAHTASVRAAERVHVLAMTGLRVQEFVLERDELEETIAELEQTVDAFFDCVAHDVQPDLQGRDMALFSVLNARTDDEAPMADFREDEEKQALVLRLEELKAERKAAEKEIKEINETLRAALAGQRGAVFSETHEIVWQKRASYERKASTIPASAHLATRKIKKKA</sequence>
<evidence type="ECO:0000313" key="3">
    <source>
        <dbReference type="EMBL" id="SFQ01627.1"/>
    </source>
</evidence>
<reference evidence="3 4" key="1">
    <citation type="submission" date="2016-10" db="EMBL/GenBank/DDBJ databases">
        <authorList>
            <person name="de Groot N.N."/>
        </authorList>
    </citation>
    <scope>NUCLEOTIDE SEQUENCE [LARGE SCALE GENOMIC DNA]</scope>
    <source>
        <strain evidence="3 4">DSM 19547</strain>
    </source>
</reference>
<evidence type="ECO:0000256" key="2">
    <source>
        <dbReference type="SAM" id="MobiDB-lite"/>
    </source>
</evidence>
<dbReference type="GO" id="GO:0004519">
    <property type="term" value="F:endonuclease activity"/>
    <property type="evidence" value="ECO:0007669"/>
    <property type="project" value="UniProtKB-KW"/>
</dbReference>